<keyword evidence="3" id="KW-1185">Reference proteome</keyword>
<evidence type="ECO:0000256" key="1">
    <source>
        <dbReference type="SAM" id="SignalP"/>
    </source>
</evidence>
<feature type="signal peptide" evidence="1">
    <location>
        <begin position="1"/>
        <end position="44"/>
    </location>
</feature>
<dbReference type="Proteomes" id="UP000293289">
    <property type="component" value="Unassembled WGS sequence"/>
</dbReference>
<comment type="caution">
    <text evidence="2">The sequence shown here is derived from an EMBL/GenBank/DDBJ whole genome shotgun (WGS) entry which is preliminary data.</text>
</comment>
<dbReference type="EMBL" id="SGWY01000001">
    <property type="protein sequence ID" value="RZS68710.1"/>
    <property type="molecule type" value="Genomic_DNA"/>
</dbReference>
<name>A0A4V2F045_9MICO</name>
<reference evidence="2 3" key="1">
    <citation type="submission" date="2019-02" db="EMBL/GenBank/DDBJ databases">
        <title>Genomic Encyclopedia of Type Strains, Phase IV (KMG-IV): sequencing the most valuable type-strain genomes for metagenomic binning, comparative biology and taxonomic classification.</title>
        <authorList>
            <person name="Goeker M."/>
        </authorList>
    </citation>
    <scope>NUCLEOTIDE SEQUENCE [LARGE SCALE GENOMIC DNA]</scope>
    <source>
        <strain evidence="2 3">DSM 43045</strain>
    </source>
</reference>
<feature type="chain" id="PRO_5020341127" evidence="1">
    <location>
        <begin position="45"/>
        <end position="158"/>
    </location>
</feature>
<evidence type="ECO:0000313" key="3">
    <source>
        <dbReference type="Proteomes" id="UP000293289"/>
    </source>
</evidence>
<accession>A0A4V2F045</accession>
<organism evidence="2 3">
    <name type="scientific">Agromyces ramosus</name>
    <dbReference type="NCBI Taxonomy" id="33879"/>
    <lineage>
        <taxon>Bacteria</taxon>
        <taxon>Bacillati</taxon>
        <taxon>Actinomycetota</taxon>
        <taxon>Actinomycetes</taxon>
        <taxon>Micrococcales</taxon>
        <taxon>Microbacteriaceae</taxon>
        <taxon>Agromyces</taxon>
    </lineage>
</organism>
<evidence type="ECO:0000313" key="2">
    <source>
        <dbReference type="EMBL" id="RZS68710.1"/>
    </source>
</evidence>
<sequence>MTRYSVAPFATRKDTMFSRTLTNVGAGVALAAALALGTGAAAYAHECYNPSRSDKGDAKAGANSQAWFTLVVSDAIQGDVTGGVLTQQQADCIKAAYAGTGAPASFTVMVKGAVGQDGVIAAHNPNLSHSTDGKGIDHAFAAYGEQIFGSYAACGVEF</sequence>
<protein>
    <submittedName>
        <fullName evidence="2">Uncharacterized protein</fullName>
    </submittedName>
</protein>
<gene>
    <name evidence="2" type="ORF">EV187_1146</name>
</gene>
<proteinExistence type="predicted"/>
<keyword evidence="1" id="KW-0732">Signal</keyword>
<dbReference type="AlphaFoldDB" id="A0A4V2F045"/>